<reference evidence="1 2" key="1">
    <citation type="submission" date="2005-09" db="EMBL/GenBank/DDBJ databases">
        <authorList>
            <person name="Mural R.J."/>
            <person name="Li P.W."/>
            <person name="Adams M.D."/>
            <person name="Amanatides P.G."/>
            <person name="Baden-Tillson H."/>
            <person name="Barnstead M."/>
            <person name="Chin S.H."/>
            <person name="Dew I."/>
            <person name="Evans C.A."/>
            <person name="Ferriera S."/>
            <person name="Flanigan M."/>
            <person name="Fosler C."/>
            <person name="Glodek A."/>
            <person name="Gu Z."/>
            <person name="Holt R.A."/>
            <person name="Jennings D."/>
            <person name="Kraft C.L."/>
            <person name="Lu F."/>
            <person name="Nguyen T."/>
            <person name="Nusskern D.R."/>
            <person name="Pfannkoch C.M."/>
            <person name="Sitter C."/>
            <person name="Sutton G.G."/>
            <person name="Venter J.C."/>
            <person name="Wang Z."/>
            <person name="Woodage T."/>
            <person name="Zheng X.H."/>
            <person name="Zhong F."/>
        </authorList>
    </citation>
    <scope>NUCLEOTIDE SEQUENCE [LARGE SCALE GENOMIC DNA]</scope>
    <source>
        <strain>BN</strain>
        <strain evidence="2">Sprague-Dawley</strain>
    </source>
</reference>
<accession>A6IVZ5</accession>
<gene>
    <name evidence="1" type="ORF">rCG_43332</name>
</gene>
<proteinExistence type="predicted"/>
<dbReference type="EMBL" id="CH473970">
    <property type="protein sequence ID" value="EDM09078.1"/>
    <property type="molecule type" value="Genomic_DNA"/>
</dbReference>
<dbReference type="Proteomes" id="UP000234681">
    <property type="component" value="Chromosome 16"/>
</dbReference>
<organism evidence="1 2">
    <name type="scientific">Rattus norvegicus</name>
    <name type="common">Rat</name>
    <dbReference type="NCBI Taxonomy" id="10116"/>
    <lineage>
        <taxon>Eukaryota</taxon>
        <taxon>Metazoa</taxon>
        <taxon>Chordata</taxon>
        <taxon>Craniata</taxon>
        <taxon>Vertebrata</taxon>
        <taxon>Euteleostomi</taxon>
        <taxon>Mammalia</taxon>
        <taxon>Eutheria</taxon>
        <taxon>Euarchontoglires</taxon>
        <taxon>Glires</taxon>
        <taxon>Rodentia</taxon>
        <taxon>Myomorpha</taxon>
        <taxon>Muroidea</taxon>
        <taxon>Muridae</taxon>
        <taxon>Murinae</taxon>
        <taxon>Rattus</taxon>
    </lineage>
</organism>
<name>A6IVZ5_RAT</name>
<evidence type="ECO:0000313" key="2">
    <source>
        <dbReference type="Proteomes" id="UP000234681"/>
    </source>
</evidence>
<protein>
    <submittedName>
        <fullName evidence="1">RCG43332</fullName>
    </submittedName>
</protein>
<evidence type="ECO:0000313" key="1">
    <source>
        <dbReference type="EMBL" id="EDM09078.1"/>
    </source>
</evidence>
<dbReference type="AlphaFoldDB" id="A6IVZ5"/>
<sequence>MIETSKIVLFVLQSILILFSQLSSKYAGSL</sequence>